<reference evidence="10 11" key="2">
    <citation type="journal article" date="2010" name="Nucleic Acids Res.">
        <title>BeetleBase in 2010: revisions to provide comprehensive genomic information for Tribolium castaneum.</title>
        <authorList>
            <person name="Kim H.S."/>
            <person name="Murphy T."/>
            <person name="Xia J."/>
            <person name="Caragea D."/>
            <person name="Park Y."/>
            <person name="Beeman R.W."/>
            <person name="Lorenzen M.D."/>
            <person name="Butcher S."/>
            <person name="Manak J.R."/>
            <person name="Brown S.J."/>
        </authorList>
    </citation>
    <scope>GENOME REANNOTATION</scope>
    <source>
        <strain evidence="10 11">Georgia GA2</strain>
    </source>
</reference>
<accession>A0A139WFY9</accession>
<evidence type="ECO:0000256" key="3">
    <source>
        <dbReference type="ARBA" id="ARBA00022490"/>
    </source>
</evidence>
<comment type="subcellular location">
    <subcellularLocation>
        <location evidence="7">Nucleus</location>
    </subcellularLocation>
</comment>
<dbReference type="CDD" id="cd08534">
    <property type="entry name" value="SAM_PNT-GABP-alpha"/>
    <property type="match status" value="1"/>
</dbReference>
<evidence type="ECO:0000256" key="6">
    <source>
        <dbReference type="ARBA" id="ARBA00023163"/>
    </source>
</evidence>
<evidence type="ECO:0000313" key="11">
    <source>
        <dbReference type="Proteomes" id="UP000007266"/>
    </source>
</evidence>
<evidence type="ECO:0000256" key="1">
    <source>
        <dbReference type="ARBA" id="ARBA00005562"/>
    </source>
</evidence>
<proteinExistence type="inferred from homology"/>
<dbReference type="SUPFAM" id="SSF75625">
    <property type="entry name" value="YebC-like"/>
    <property type="match status" value="1"/>
</dbReference>
<dbReference type="InterPro" id="IPR002876">
    <property type="entry name" value="Transcrip_reg_TACO1-like"/>
</dbReference>
<evidence type="ECO:0000256" key="4">
    <source>
        <dbReference type="ARBA" id="ARBA00023015"/>
    </source>
</evidence>
<dbReference type="SMART" id="SM00413">
    <property type="entry name" value="ETS"/>
    <property type="match status" value="1"/>
</dbReference>
<dbReference type="GO" id="GO:0043565">
    <property type="term" value="F:sequence-specific DNA binding"/>
    <property type="evidence" value="ECO:0007669"/>
    <property type="project" value="InterPro"/>
</dbReference>
<sequence length="647" mass="73717">MCEKTKVQTFILTQNEFGQKVYKSQSDKSKSFVIDDEGNMVQYQPPGSFRSVKLESAGDDFDEITTDDDSVHLGMINSLESASDFDDHLMQELDSDLMNVEDTHSSLIMQHMDIQEPLLKLRQLLEQRLGLSLADYSFYLQGTQMLENDKNLVEQCVQGQGLVQINVQLQANLKRINILDVLKPAEDYIHVDELNQSERCQAPPPKAVVQWQVDLAYKREQDRLKIPHDPMEWSQVHVRHWVQWAVRQFNLPSIKLSDWSMTGRELYNLTVSDFQKIVPYDPGDIFWTHLELLRKMKVVATKKEDREEPHVMKQKRLNRVMNNYPSAVTYFENKAGNNGQIQLWQFLLELLTSKEYKSVIHWTGNDGEFKLRNPQLVAQLWGERKNKPAMNYEKLSRALRYYYDGDMISKVHGERFVYKHIKGAKDAARSLLFTKLSRQMKVAVQEGGSADITKNSKLENVIEQAKRANMPTATIQSVLRSCEQDKSNSKSHLIEIKGPGGCIILCEVFTSNLHALKQNITTILKKHKSKYSDGGGMHLFEEKGVIVVEVDGKGESLLEEATDHAIEAGAEDVKDVGGCLEFTCGATTLSKVVSGLEKFNYKIQSASVEFIPLKVQELDDEDMKTCASLYEKLEGLPDVVRLSDNVA</sequence>
<dbReference type="GO" id="GO:0005739">
    <property type="term" value="C:mitochondrion"/>
    <property type="evidence" value="ECO:0000318"/>
    <property type="project" value="GO_Central"/>
</dbReference>
<organism evidence="10 11">
    <name type="scientific">Tribolium castaneum</name>
    <name type="common">Red flour beetle</name>
    <dbReference type="NCBI Taxonomy" id="7070"/>
    <lineage>
        <taxon>Eukaryota</taxon>
        <taxon>Metazoa</taxon>
        <taxon>Ecdysozoa</taxon>
        <taxon>Arthropoda</taxon>
        <taxon>Hexapoda</taxon>
        <taxon>Insecta</taxon>
        <taxon>Pterygota</taxon>
        <taxon>Neoptera</taxon>
        <taxon>Endopterygota</taxon>
        <taxon>Coleoptera</taxon>
        <taxon>Polyphaga</taxon>
        <taxon>Cucujiformia</taxon>
        <taxon>Tenebrionidae</taxon>
        <taxon>Tenebrionidae incertae sedis</taxon>
        <taxon>Tribolium</taxon>
    </lineage>
</organism>
<dbReference type="FunFam" id="1.10.10.200:FF:000004">
    <property type="entry name" value="Probable transcriptional regulatory protein BSBG_02618"/>
    <property type="match status" value="1"/>
</dbReference>
<dbReference type="InterPro" id="IPR013761">
    <property type="entry name" value="SAM/pointed_sf"/>
</dbReference>
<dbReference type="InterPro" id="IPR048300">
    <property type="entry name" value="TACO1_YebC-like_2nd/3rd_dom"/>
</dbReference>
<dbReference type="PROSITE" id="PS00346">
    <property type="entry name" value="ETS_DOMAIN_2"/>
    <property type="match status" value="1"/>
</dbReference>
<comment type="similarity">
    <text evidence="1 7">Belongs to the ETS family.</text>
</comment>
<evidence type="ECO:0000256" key="7">
    <source>
        <dbReference type="RuleBase" id="RU004019"/>
    </source>
</evidence>
<dbReference type="PROSITE" id="PS51433">
    <property type="entry name" value="PNT"/>
    <property type="match status" value="1"/>
</dbReference>
<evidence type="ECO:0000259" key="8">
    <source>
        <dbReference type="PROSITE" id="PS50061"/>
    </source>
</evidence>
<comment type="similarity">
    <text evidence="2">Belongs to the TACO1 family.</text>
</comment>
<feature type="domain" description="PNT" evidence="9">
    <location>
        <begin position="212"/>
        <end position="297"/>
    </location>
</feature>
<dbReference type="PROSITE" id="PS00345">
    <property type="entry name" value="ETS_DOMAIN_1"/>
    <property type="match status" value="1"/>
</dbReference>
<dbReference type="GO" id="GO:0005634">
    <property type="term" value="C:nucleus"/>
    <property type="evidence" value="ECO:0007669"/>
    <property type="project" value="UniProtKB-SubCell"/>
</dbReference>
<dbReference type="PANTHER" id="PTHR12532">
    <property type="entry name" value="TRANSLATIONAL ACTIVATOR OF CYTOCHROME C OXIDASE 1"/>
    <property type="match status" value="1"/>
</dbReference>
<dbReference type="EMBL" id="KQ971348">
    <property type="protein sequence ID" value="KYB26900.1"/>
    <property type="molecule type" value="Genomic_DNA"/>
</dbReference>
<dbReference type="SUPFAM" id="SSF47769">
    <property type="entry name" value="SAM/Pointed domain"/>
    <property type="match status" value="1"/>
</dbReference>
<dbReference type="SUPFAM" id="SSF46785">
    <property type="entry name" value="Winged helix' DNA-binding domain"/>
    <property type="match status" value="1"/>
</dbReference>
<evidence type="ECO:0000256" key="5">
    <source>
        <dbReference type="ARBA" id="ARBA00023125"/>
    </source>
</evidence>
<name>A0A139WFY9_TRICA</name>
<dbReference type="AlphaFoldDB" id="A0A139WFY9"/>
<dbReference type="Gene3D" id="1.10.10.200">
    <property type="match status" value="1"/>
</dbReference>
<keyword evidence="3" id="KW-0963">Cytoplasm</keyword>
<dbReference type="SMART" id="SM00251">
    <property type="entry name" value="SAM_PNT"/>
    <property type="match status" value="1"/>
</dbReference>
<gene>
    <name evidence="10" type="primary">AUGUSTUS-3.0.2_33444</name>
    <name evidence="10" type="ORF">TcasGA2_TC033444</name>
</gene>
<dbReference type="Gene3D" id="1.10.10.10">
    <property type="entry name" value="Winged helix-like DNA-binding domain superfamily/Winged helix DNA-binding domain"/>
    <property type="match status" value="1"/>
</dbReference>
<dbReference type="Pfam" id="PF11620">
    <property type="entry name" value="GABP-alpha"/>
    <property type="match status" value="1"/>
</dbReference>
<protein>
    <submittedName>
        <fullName evidence="10">DNA-binding protein Ets97D-like Protein</fullName>
    </submittedName>
</protein>
<evidence type="ECO:0000259" key="9">
    <source>
        <dbReference type="PROSITE" id="PS51433"/>
    </source>
</evidence>
<dbReference type="PRINTS" id="PR00454">
    <property type="entry name" value="ETSDOMAIN"/>
</dbReference>
<reference evidence="10 11" key="1">
    <citation type="journal article" date="2008" name="Nature">
        <title>The genome of the model beetle and pest Tribolium castaneum.</title>
        <authorList>
            <consortium name="Tribolium Genome Sequencing Consortium"/>
            <person name="Richards S."/>
            <person name="Gibbs R.A."/>
            <person name="Weinstock G.M."/>
            <person name="Brown S.J."/>
            <person name="Denell R."/>
            <person name="Beeman R.W."/>
            <person name="Gibbs R."/>
            <person name="Beeman R.W."/>
            <person name="Brown S.J."/>
            <person name="Bucher G."/>
            <person name="Friedrich M."/>
            <person name="Grimmelikhuijzen C.J."/>
            <person name="Klingler M."/>
            <person name="Lorenzen M."/>
            <person name="Richards S."/>
            <person name="Roth S."/>
            <person name="Schroder R."/>
            <person name="Tautz D."/>
            <person name="Zdobnov E.M."/>
            <person name="Muzny D."/>
            <person name="Gibbs R.A."/>
            <person name="Weinstock G.M."/>
            <person name="Attaway T."/>
            <person name="Bell S."/>
            <person name="Buhay C.J."/>
            <person name="Chandrabose M.N."/>
            <person name="Chavez D."/>
            <person name="Clerk-Blankenburg K.P."/>
            <person name="Cree A."/>
            <person name="Dao M."/>
            <person name="Davis C."/>
            <person name="Chacko J."/>
            <person name="Dinh H."/>
            <person name="Dugan-Rocha S."/>
            <person name="Fowler G."/>
            <person name="Garner T.T."/>
            <person name="Garnes J."/>
            <person name="Gnirke A."/>
            <person name="Hawes A."/>
            <person name="Hernandez J."/>
            <person name="Hines S."/>
            <person name="Holder M."/>
            <person name="Hume J."/>
            <person name="Jhangiani S.N."/>
            <person name="Joshi V."/>
            <person name="Khan Z.M."/>
            <person name="Jackson L."/>
            <person name="Kovar C."/>
            <person name="Kowis A."/>
            <person name="Lee S."/>
            <person name="Lewis L.R."/>
            <person name="Margolis J."/>
            <person name="Morgan M."/>
            <person name="Nazareth L.V."/>
            <person name="Nguyen N."/>
            <person name="Okwuonu G."/>
            <person name="Parker D."/>
            <person name="Richards S."/>
            <person name="Ruiz S.J."/>
            <person name="Santibanez J."/>
            <person name="Savard J."/>
            <person name="Scherer S.E."/>
            <person name="Schneider B."/>
            <person name="Sodergren E."/>
            <person name="Tautz D."/>
            <person name="Vattahil S."/>
            <person name="Villasana D."/>
            <person name="White C.S."/>
            <person name="Wright R."/>
            <person name="Park Y."/>
            <person name="Beeman R.W."/>
            <person name="Lord J."/>
            <person name="Oppert B."/>
            <person name="Lorenzen M."/>
            <person name="Brown S."/>
            <person name="Wang L."/>
            <person name="Savard J."/>
            <person name="Tautz D."/>
            <person name="Richards S."/>
            <person name="Weinstock G."/>
            <person name="Gibbs R.A."/>
            <person name="Liu Y."/>
            <person name="Worley K."/>
            <person name="Weinstock G."/>
            <person name="Elsik C.G."/>
            <person name="Reese J.T."/>
            <person name="Elhaik E."/>
            <person name="Landan G."/>
            <person name="Graur D."/>
            <person name="Arensburger P."/>
            <person name="Atkinson P."/>
            <person name="Beeman R.W."/>
            <person name="Beidler J."/>
            <person name="Brown S.J."/>
            <person name="Demuth J.P."/>
            <person name="Drury D.W."/>
            <person name="Du Y.Z."/>
            <person name="Fujiwara H."/>
            <person name="Lorenzen M."/>
            <person name="Maselli V."/>
            <person name="Osanai M."/>
            <person name="Park Y."/>
            <person name="Robertson H.M."/>
            <person name="Tu Z."/>
            <person name="Wang J.J."/>
            <person name="Wang S."/>
            <person name="Richards S."/>
            <person name="Song H."/>
            <person name="Zhang L."/>
            <person name="Sodergren E."/>
            <person name="Werner D."/>
            <person name="Stanke M."/>
            <person name="Morgenstern B."/>
            <person name="Solovyev V."/>
            <person name="Kosarev P."/>
            <person name="Brown G."/>
            <person name="Chen H.C."/>
            <person name="Ermolaeva O."/>
            <person name="Hlavina W."/>
            <person name="Kapustin Y."/>
            <person name="Kiryutin B."/>
            <person name="Kitts P."/>
            <person name="Maglott D."/>
            <person name="Pruitt K."/>
            <person name="Sapojnikov V."/>
            <person name="Souvorov A."/>
            <person name="Mackey A.J."/>
            <person name="Waterhouse R.M."/>
            <person name="Wyder S."/>
            <person name="Zdobnov E.M."/>
            <person name="Zdobnov E.M."/>
            <person name="Wyder S."/>
            <person name="Kriventseva E.V."/>
            <person name="Kadowaki T."/>
            <person name="Bork P."/>
            <person name="Aranda M."/>
            <person name="Bao R."/>
            <person name="Beermann A."/>
            <person name="Berns N."/>
            <person name="Bolognesi R."/>
            <person name="Bonneton F."/>
            <person name="Bopp D."/>
            <person name="Brown S.J."/>
            <person name="Bucher G."/>
            <person name="Butts T."/>
            <person name="Chaumot A."/>
            <person name="Denell R.E."/>
            <person name="Ferrier D.E."/>
            <person name="Friedrich M."/>
            <person name="Gordon C.M."/>
            <person name="Jindra M."/>
            <person name="Klingler M."/>
            <person name="Lan Q."/>
            <person name="Lattorff H.M."/>
            <person name="Laudet V."/>
            <person name="von Levetsow C."/>
            <person name="Liu Z."/>
            <person name="Lutz R."/>
            <person name="Lynch J.A."/>
            <person name="da Fonseca R.N."/>
            <person name="Posnien N."/>
            <person name="Reuter R."/>
            <person name="Roth S."/>
            <person name="Savard J."/>
            <person name="Schinko J.B."/>
            <person name="Schmitt C."/>
            <person name="Schoppmeier M."/>
            <person name="Schroder R."/>
            <person name="Shippy T.D."/>
            <person name="Simonnet F."/>
            <person name="Marques-Souza H."/>
            <person name="Tautz D."/>
            <person name="Tomoyasu Y."/>
            <person name="Trauner J."/>
            <person name="Van der Zee M."/>
            <person name="Vervoort M."/>
            <person name="Wittkopp N."/>
            <person name="Wimmer E.A."/>
            <person name="Yang X."/>
            <person name="Jones A.K."/>
            <person name="Sattelle D.B."/>
            <person name="Ebert P.R."/>
            <person name="Nelson D."/>
            <person name="Scott J.G."/>
            <person name="Beeman R.W."/>
            <person name="Muthukrishnan S."/>
            <person name="Kramer K.J."/>
            <person name="Arakane Y."/>
            <person name="Beeman R.W."/>
            <person name="Zhu Q."/>
            <person name="Hogenkamp D."/>
            <person name="Dixit R."/>
            <person name="Oppert B."/>
            <person name="Jiang H."/>
            <person name="Zou Z."/>
            <person name="Marshall J."/>
            <person name="Elpidina E."/>
            <person name="Vinokurov K."/>
            <person name="Oppert C."/>
            <person name="Zou Z."/>
            <person name="Evans J."/>
            <person name="Lu Z."/>
            <person name="Zhao P."/>
            <person name="Sumathipala N."/>
            <person name="Altincicek B."/>
            <person name="Vilcinskas A."/>
            <person name="Williams M."/>
            <person name="Hultmark D."/>
            <person name="Hetru C."/>
            <person name="Jiang H."/>
            <person name="Grimmelikhuijzen C.J."/>
            <person name="Hauser F."/>
            <person name="Cazzamali G."/>
            <person name="Williamson M."/>
            <person name="Park Y."/>
            <person name="Li B."/>
            <person name="Tanaka Y."/>
            <person name="Predel R."/>
            <person name="Neupert S."/>
            <person name="Schachtner J."/>
            <person name="Verleyen P."/>
            <person name="Raible F."/>
            <person name="Bork P."/>
            <person name="Friedrich M."/>
            <person name="Walden K.K."/>
            <person name="Robertson H.M."/>
            <person name="Angeli S."/>
            <person name="Foret S."/>
            <person name="Bucher G."/>
            <person name="Schuetz S."/>
            <person name="Maleszka R."/>
            <person name="Wimmer E.A."/>
            <person name="Beeman R.W."/>
            <person name="Lorenzen M."/>
            <person name="Tomoyasu Y."/>
            <person name="Miller S.C."/>
            <person name="Grossmann D."/>
            <person name="Bucher G."/>
        </authorList>
    </citation>
    <scope>NUCLEOTIDE SEQUENCE [LARGE SCALE GENOMIC DNA]</scope>
    <source>
        <strain evidence="10 11">Georgia GA2</strain>
    </source>
</reference>
<dbReference type="InterPro" id="IPR036390">
    <property type="entry name" value="WH_DNA-bd_sf"/>
</dbReference>
<keyword evidence="4" id="KW-0805">Transcription regulation</keyword>
<dbReference type="InParanoid" id="A0A139WFY9"/>
<dbReference type="Gene3D" id="1.10.150.50">
    <property type="entry name" value="Transcription Factor, Ets-1"/>
    <property type="match status" value="1"/>
</dbReference>
<dbReference type="Gene3D" id="3.30.70.980">
    <property type="match status" value="2"/>
</dbReference>
<keyword evidence="7" id="KW-0539">Nucleus</keyword>
<dbReference type="GO" id="GO:0003700">
    <property type="term" value="F:DNA-binding transcription factor activity"/>
    <property type="evidence" value="ECO:0007669"/>
    <property type="project" value="InterPro"/>
</dbReference>
<dbReference type="FunFam" id="3.30.70.980:FF:000008">
    <property type="entry name" value="Translational activator of cytochrome c oxidase 1"/>
    <property type="match status" value="1"/>
</dbReference>
<dbReference type="InterPro" id="IPR017856">
    <property type="entry name" value="Integrase-like_N"/>
</dbReference>
<dbReference type="FunFam" id="1.10.150.50:FF:000039">
    <property type="entry name" value="GA-binding protein alpha chain, putative"/>
    <property type="match status" value="1"/>
</dbReference>
<dbReference type="InterPro" id="IPR036388">
    <property type="entry name" value="WH-like_DNA-bd_sf"/>
</dbReference>
<feature type="domain" description="ETS" evidence="8">
    <location>
        <begin position="341"/>
        <end position="421"/>
    </location>
</feature>
<dbReference type="STRING" id="7070.A0A139WFY9"/>
<dbReference type="Pfam" id="PF02198">
    <property type="entry name" value="SAM_PNT"/>
    <property type="match status" value="1"/>
</dbReference>
<dbReference type="FunFam" id="3.10.20.90:FF:000251">
    <property type="entry name" value="DNA-binding protein Ets97D"/>
    <property type="match status" value="1"/>
</dbReference>
<dbReference type="PROSITE" id="PS50061">
    <property type="entry name" value="ETS_DOMAIN_3"/>
    <property type="match status" value="1"/>
</dbReference>
<dbReference type="Proteomes" id="UP000007266">
    <property type="component" value="Linkage group 6"/>
</dbReference>
<dbReference type="PANTHER" id="PTHR12532:SF0">
    <property type="entry name" value="TRANSLATIONAL ACTIVATOR OF CYTOCHROME C OXIDASE 1"/>
    <property type="match status" value="1"/>
</dbReference>
<keyword evidence="5 7" id="KW-0238">DNA-binding</keyword>
<keyword evidence="11" id="KW-1185">Reference proteome</keyword>
<keyword evidence="6" id="KW-0804">Transcription</keyword>
<dbReference type="eggNOG" id="KOG3806">
    <property type="taxonomic scope" value="Eukaryota"/>
</dbReference>
<dbReference type="InterPro" id="IPR029072">
    <property type="entry name" value="YebC-like"/>
</dbReference>
<dbReference type="InterPro" id="IPR026564">
    <property type="entry name" value="Transcrip_reg_TACO1-like_dom3"/>
</dbReference>
<evidence type="ECO:0000313" key="10">
    <source>
        <dbReference type="EMBL" id="KYB26900.1"/>
    </source>
</evidence>
<evidence type="ECO:0000256" key="2">
    <source>
        <dbReference type="ARBA" id="ARBA00008724"/>
    </source>
</evidence>
<dbReference type="InterPro" id="IPR003118">
    <property type="entry name" value="Pointed_dom"/>
</dbReference>
<dbReference type="FunCoup" id="A0A139WFY9">
    <property type="interactions" value="2272"/>
</dbReference>
<dbReference type="Pfam" id="PF01709">
    <property type="entry name" value="Transcrip_reg"/>
    <property type="match status" value="1"/>
</dbReference>
<dbReference type="Pfam" id="PF00178">
    <property type="entry name" value="Ets"/>
    <property type="match status" value="1"/>
</dbReference>
<dbReference type="Gene3D" id="3.10.20.90">
    <property type="entry name" value="Phosphatidylinositol 3-kinase Catalytic Subunit, Chain A, domain 1"/>
    <property type="match status" value="1"/>
</dbReference>
<dbReference type="InterPro" id="IPR000418">
    <property type="entry name" value="Ets_dom"/>
</dbReference>
<dbReference type="InterPro" id="IPR024668">
    <property type="entry name" value="GABP_asu_N"/>
</dbReference>